<dbReference type="InterPro" id="IPR016181">
    <property type="entry name" value="Acyl_CoA_acyltransferase"/>
</dbReference>
<dbReference type="InterPro" id="IPR000182">
    <property type="entry name" value="GNAT_dom"/>
</dbReference>
<dbReference type="Proteomes" id="UP000591131">
    <property type="component" value="Unassembled WGS sequence"/>
</dbReference>
<evidence type="ECO:0000313" key="2">
    <source>
        <dbReference type="EMBL" id="KAF4651490.1"/>
    </source>
</evidence>
<gene>
    <name evidence="2" type="ORF">FOL47_000359</name>
</gene>
<evidence type="ECO:0000313" key="3">
    <source>
        <dbReference type="Proteomes" id="UP000591131"/>
    </source>
</evidence>
<organism evidence="2 3">
    <name type="scientific">Perkinsus chesapeaki</name>
    <name type="common">Clam parasite</name>
    <name type="synonym">Perkinsus andrewsi</name>
    <dbReference type="NCBI Taxonomy" id="330153"/>
    <lineage>
        <taxon>Eukaryota</taxon>
        <taxon>Sar</taxon>
        <taxon>Alveolata</taxon>
        <taxon>Perkinsozoa</taxon>
        <taxon>Perkinsea</taxon>
        <taxon>Perkinsida</taxon>
        <taxon>Perkinsidae</taxon>
        <taxon>Perkinsus</taxon>
    </lineage>
</organism>
<dbReference type="CDD" id="cd04301">
    <property type="entry name" value="NAT_SF"/>
    <property type="match status" value="1"/>
</dbReference>
<protein>
    <recommendedName>
        <fullName evidence="1">N-acetyltransferase domain-containing protein</fullName>
    </recommendedName>
</protein>
<evidence type="ECO:0000259" key="1">
    <source>
        <dbReference type="PROSITE" id="PS51186"/>
    </source>
</evidence>
<feature type="domain" description="N-acetyltransferase" evidence="1">
    <location>
        <begin position="10"/>
        <end position="171"/>
    </location>
</feature>
<keyword evidence="3" id="KW-1185">Reference proteome</keyword>
<dbReference type="SUPFAM" id="SSF55729">
    <property type="entry name" value="Acyl-CoA N-acyltransferases (Nat)"/>
    <property type="match status" value="1"/>
</dbReference>
<comment type="caution">
    <text evidence="2">The sequence shown here is derived from an EMBL/GenBank/DDBJ whole genome shotgun (WGS) entry which is preliminary data.</text>
</comment>
<dbReference type="Gene3D" id="3.40.630.30">
    <property type="match status" value="1"/>
</dbReference>
<dbReference type="OrthoDB" id="10039976at2759"/>
<dbReference type="Pfam" id="PF00583">
    <property type="entry name" value="Acetyltransf_1"/>
    <property type="match status" value="1"/>
</dbReference>
<proteinExistence type="predicted"/>
<sequence>MKAHFNPYFFILFALQESEHIKYRNYEENDKFYKQSVLELYCQKAGDIPCYVAVDVDENPNAVVGFIATTIPYEIPEWEEADVRKKMPGDKKRNGVFGNIDYLEVVTDYRTKGIGSKLLEHSIHRGETTKKFLAMTVTVLPEDVRAIGLYNRYGFVEVFSDESYYYLARYY</sequence>
<dbReference type="EMBL" id="JAAPAO010001054">
    <property type="protein sequence ID" value="KAF4651490.1"/>
    <property type="molecule type" value="Genomic_DNA"/>
</dbReference>
<accession>A0A7J6KWJ6</accession>
<reference evidence="2 3" key="1">
    <citation type="submission" date="2020-04" db="EMBL/GenBank/DDBJ databases">
        <title>Perkinsus chesapeaki whole genome sequence.</title>
        <authorList>
            <person name="Bogema D.R."/>
        </authorList>
    </citation>
    <scope>NUCLEOTIDE SEQUENCE [LARGE SCALE GENOMIC DNA]</scope>
    <source>
        <strain evidence="2">ATCC PRA-425</strain>
    </source>
</reference>
<name>A0A7J6KWJ6_PERCH</name>
<dbReference type="AlphaFoldDB" id="A0A7J6KWJ6"/>
<dbReference type="GO" id="GO:0016747">
    <property type="term" value="F:acyltransferase activity, transferring groups other than amino-acyl groups"/>
    <property type="evidence" value="ECO:0007669"/>
    <property type="project" value="InterPro"/>
</dbReference>
<dbReference type="PROSITE" id="PS51186">
    <property type="entry name" value="GNAT"/>
    <property type="match status" value="1"/>
</dbReference>